<sequence length="193" mass="22072">MARQIEPEAFFDSLSIAHKLDNFLDGFELEEIHLFSYFAAILYHYSGKPVDDWKYGFIVSSNGYPHSKILHDAIERHISSGLFEERVTYHIITSRGADEFNKFLELKLLKGREKYLDAACATSILVPYKETKRALLEDPSIRRATELANDDWLAFSNDKLKEITQALGAPVDELIIPAVSWIRFLLATDQTSD</sequence>
<name>A0A955I1C3_9BACT</name>
<evidence type="ECO:0000313" key="1">
    <source>
        <dbReference type="EMBL" id="MCA9374738.1"/>
    </source>
</evidence>
<evidence type="ECO:0000313" key="2">
    <source>
        <dbReference type="Proteomes" id="UP000748332"/>
    </source>
</evidence>
<reference evidence="1" key="1">
    <citation type="submission" date="2020-04" db="EMBL/GenBank/DDBJ databases">
        <authorList>
            <person name="Zhang T."/>
        </authorList>
    </citation>
    <scope>NUCLEOTIDE SEQUENCE</scope>
    <source>
        <strain evidence="1">HKST-UBA16</strain>
    </source>
</reference>
<reference evidence="1" key="2">
    <citation type="journal article" date="2021" name="Microbiome">
        <title>Successional dynamics and alternative stable states in a saline activated sludge microbial community over 9 years.</title>
        <authorList>
            <person name="Wang Y."/>
            <person name="Ye J."/>
            <person name="Ju F."/>
            <person name="Liu L."/>
            <person name="Boyd J.A."/>
            <person name="Deng Y."/>
            <person name="Parks D.H."/>
            <person name="Jiang X."/>
            <person name="Yin X."/>
            <person name="Woodcroft B.J."/>
            <person name="Tyson G.W."/>
            <person name="Hugenholtz P."/>
            <person name="Polz M.F."/>
            <person name="Zhang T."/>
        </authorList>
    </citation>
    <scope>NUCLEOTIDE SEQUENCE</scope>
    <source>
        <strain evidence="1">HKST-UBA16</strain>
    </source>
</reference>
<dbReference type="EMBL" id="JAGQLM010000011">
    <property type="protein sequence ID" value="MCA9374738.1"/>
    <property type="molecule type" value="Genomic_DNA"/>
</dbReference>
<dbReference type="Proteomes" id="UP000748332">
    <property type="component" value="Unassembled WGS sequence"/>
</dbReference>
<organism evidence="1 2">
    <name type="scientific">Candidatus Dojkabacteria bacterium</name>
    <dbReference type="NCBI Taxonomy" id="2099670"/>
    <lineage>
        <taxon>Bacteria</taxon>
        <taxon>Candidatus Dojkabacteria</taxon>
    </lineage>
</organism>
<comment type="caution">
    <text evidence="1">The sequence shown here is derived from an EMBL/GenBank/DDBJ whole genome shotgun (WGS) entry which is preliminary data.</text>
</comment>
<proteinExistence type="predicted"/>
<dbReference type="AlphaFoldDB" id="A0A955I1C3"/>
<protein>
    <submittedName>
        <fullName evidence="1">Uncharacterized protein</fullName>
    </submittedName>
</protein>
<accession>A0A955I1C3</accession>
<gene>
    <name evidence="1" type="ORF">KC622_00235</name>
</gene>